<dbReference type="GeneID" id="101461205"/>
<evidence type="ECO:0000256" key="7">
    <source>
        <dbReference type="ARBA" id="ARBA00022927"/>
    </source>
</evidence>
<keyword evidence="3 10" id="KW-0813">Transport</keyword>
<evidence type="ECO:0000256" key="4">
    <source>
        <dbReference type="ARBA" id="ARBA00022692"/>
    </source>
</evidence>
<protein>
    <recommendedName>
        <fullName evidence="10">GPI inositol-deacylase</fullName>
        <ecNumber evidence="10">3.1.-.-</ecNumber>
    </recommendedName>
</protein>
<evidence type="ECO:0000259" key="11">
    <source>
        <dbReference type="Pfam" id="PF07819"/>
    </source>
</evidence>
<evidence type="ECO:0000256" key="2">
    <source>
        <dbReference type="ARBA" id="ARBA00006931"/>
    </source>
</evidence>
<feature type="transmembrane region" description="Helical" evidence="10">
    <location>
        <begin position="873"/>
        <end position="891"/>
    </location>
</feature>
<dbReference type="InterPro" id="IPR039529">
    <property type="entry name" value="PGAP1/BST1"/>
</dbReference>
<keyword evidence="7 10" id="KW-0653">Protein transport</keyword>
<dbReference type="EC" id="3.1.-.-" evidence="10"/>
<dbReference type="SUPFAM" id="SSF53474">
    <property type="entry name" value="alpha/beta-Hydrolases"/>
    <property type="match status" value="1"/>
</dbReference>
<dbReference type="GO" id="GO:0006505">
    <property type="term" value="P:GPI anchor metabolic process"/>
    <property type="evidence" value="ECO:0007669"/>
    <property type="project" value="TreeGrafter"/>
</dbReference>
<dbReference type="PANTHER" id="PTHR15495">
    <property type="entry name" value="NEGATIVE REGULATOR OF VESICLE FORMATION-RELATED"/>
    <property type="match status" value="1"/>
</dbReference>
<comment type="function">
    <text evidence="10">Involved in inositol deacylation of GPI-anchored proteins which plays important roles in the quality control and ER-associated degradation of GPI-anchored proteins.</text>
</comment>
<dbReference type="KEGG" id="ccat:101461205"/>
<proteinExistence type="evidence at transcript level"/>
<reference evidence="12" key="2">
    <citation type="journal article" date="2014" name="BMC Genomics">
        <title>A genomic perspective to assessing quality of mass-reared SIT flies used in Mediterranean fruit fly (Ceratitis capitata) eradication in California.</title>
        <authorList>
            <person name="Calla B."/>
            <person name="Hall B."/>
            <person name="Hou S."/>
            <person name="Geib S.M."/>
        </authorList>
    </citation>
    <scope>NUCLEOTIDE SEQUENCE</scope>
</reference>
<accession>W8BQ10</accession>
<dbReference type="PANTHER" id="PTHR15495:SF7">
    <property type="entry name" value="GPI INOSITOL-DEACYLASE"/>
    <property type="match status" value="1"/>
</dbReference>
<dbReference type="InterPro" id="IPR029058">
    <property type="entry name" value="AB_hydrolase_fold"/>
</dbReference>
<feature type="domain" description="GPI inositol-deacylase PGAP1-like alpha/beta" evidence="11">
    <location>
        <begin position="83"/>
        <end position="322"/>
    </location>
</feature>
<evidence type="ECO:0000256" key="3">
    <source>
        <dbReference type="ARBA" id="ARBA00022448"/>
    </source>
</evidence>
<dbReference type="Gene3D" id="3.40.50.1820">
    <property type="entry name" value="alpha/beta hydrolase"/>
    <property type="match status" value="1"/>
</dbReference>
<dbReference type="GO" id="GO:0006888">
    <property type="term" value="P:endoplasmic reticulum to Golgi vesicle-mediated transport"/>
    <property type="evidence" value="ECO:0007669"/>
    <property type="project" value="TreeGrafter"/>
</dbReference>
<dbReference type="GO" id="GO:0050185">
    <property type="term" value="F:phosphatidylinositol deacylase activity"/>
    <property type="evidence" value="ECO:0007669"/>
    <property type="project" value="TreeGrafter"/>
</dbReference>
<evidence type="ECO:0000256" key="9">
    <source>
        <dbReference type="ARBA" id="ARBA00023136"/>
    </source>
</evidence>
<evidence type="ECO:0000256" key="5">
    <source>
        <dbReference type="ARBA" id="ARBA00022801"/>
    </source>
</evidence>
<reference evidence="12" key="1">
    <citation type="submission" date="2013-07" db="EMBL/GenBank/DDBJ databases">
        <authorList>
            <person name="Geib S."/>
        </authorList>
    </citation>
    <scope>NUCLEOTIDE SEQUENCE</scope>
</reference>
<feature type="transmembrane region" description="Helical" evidence="10">
    <location>
        <begin position="770"/>
        <end position="787"/>
    </location>
</feature>
<dbReference type="GO" id="GO:0015031">
    <property type="term" value="P:protein transport"/>
    <property type="evidence" value="ECO:0007669"/>
    <property type="project" value="UniProtKB-KW"/>
</dbReference>
<evidence type="ECO:0000256" key="6">
    <source>
        <dbReference type="ARBA" id="ARBA00022824"/>
    </source>
</evidence>
<evidence type="ECO:0000256" key="1">
    <source>
        <dbReference type="ARBA" id="ARBA00004477"/>
    </source>
</evidence>
<organism evidence="12">
    <name type="scientific">Ceratitis capitata</name>
    <name type="common">Mediterranean fruit fly</name>
    <name type="synonym">Tephritis capitata</name>
    <dbReference type="NCBI Taxonomy" id="7213"/>
    <lineage>
        <taxon>Eukaryota</taxon>
        <taxon>Metazoa</taxon>
        <taxon>Ecdysozoa</taxon>
        <taxon>Arthropoda</taxon>
        <taxon>Hexapoda</taxon>
        <taxon>Insecta</taxon>
        <taxon>Pterygota</taxon>
        <taxon>Neoptera</taxon>
        <taxon>Endopterygota</taxon>
        <taxon>Diptera</taxon>
        <taxon>Brachycera</taxon>
        <taxon>Muscomorpha</taxon>
        <taxon>Tephritoidea</taxon>
        <taxon>Tephritidae</taxon>
        <taxon>Ceratitis</taxon>
        <taxon>Ceratitis</taxon>
    </lineage>
</organism>
<dbReference type="AlphaFoldDB" id="W8BQ10"/>
<evidence type="ECO:0000256" key="10">
    <source>
        <dbReference type="RuleBase" id="RU365011"/>
    </source>
</evidence>
<keyword evidence="6 10" id="KW-0256">Endoplasmic reticulum</keyword>
<keyword evidence="8 10" id="KW-1133">Transmembrane helix</keyword>
<evidence type="ECO:0000256" key="8">
    <source>
        <dbReference type="ARBA" id="ARBA00022989"/>
    </source>
</evidence>
<keyword evidence="9 10" id="KW-0472">Membrane</keyword>
<feature type="transmembrane region" description="Helical" evidence="10">
    <location>
        <begin position="743"/>
        <end position="764"/>
    </location>
</feature>
<keyword evidence="5 10" id="KW-0378">Hydrolase</keyword>
<dbReference type="Pfam" id="PF24660">
    <property type="entry name" value="PGAP1_3rd"/>
    <property type="match status" value="1"/>
</dbReference>
<feature type="transmembrane region" description="Helical" evidence="10">
    <location>
        <begin position="7"/>
        <end position="28"/>
    </location>
</feature>
<evidence type="ECO:0000313" key="12">
    <source>
        <dbReference type="EMBL" id="JAC01083.1"/>
    </source>
</evidence>
<feature type="transmembrane region" description="Helical" evidence="10">
    <location>
        <begin position="842"/>
        <end position="861"/>
    </location>
</feature>
<sequence length="959" mass="109682">MKLGEEMLNHFFVVAIAISAVGFLYGVYNINLEVESNACQMTYMFAPPQFSRVHSTDDVKFPDYGLYYYNEGRIPIDVGKKKLNGAPVIFIPGNGGSYKQVRSLASVALRKAREVESGVHLDYYTIDFSEELSALYGHYLERQTLYLKNCIETILKLYANDKKIALIGHSMGAVISQAILRDPEISKHVNTLISLSSPINKPILILDEKIEMFYKSINKSLSRTRSSFKPDENFNVCSSSRTRFLLGNYTNYYKSYLKNVMIISIGGGNRDLLVQPGYTFSKFSDIHSMTMSIPKVWISCDHLSAVWCLQLVLVINRYLFEISKIDKNKIVYFINDRAIREKIAHNYFVKPNILAPKEINVEQQAMWREDKRRVFSKGFKEGVKNNFIQMIPLRKHLTHQKLCIDINRLDLSDFIFGCSVKHNVDENLHCKTKVSLSHNFYTLPWINNEIRTVAILDIKNLRNTFPNWTHIGIFLRASRKPKSFNIDIHNPTERQVYFKLPHWSTLQKTTLVKETSQGTVYYKLLIQGLEETYSTMELKFEPLSCLGDSNPVVIKMCTPWLPGFTKYHIIRDPSAEVFYVNIPVASPRGYNLTKNPISLEVYLDPACRYHISYKFSIEGTMSRIVHHFYQWLPSHLTAVILIILKNKISKLHHESSTKGIRPFHGYFQFSSIYLITGCRIFSKLVIKNENHDDLRGLSIYLVAIIHSTAIVISIVTVFAVWILIIFNAYGFSKVINWCLFRSVLLPVAGTFPLLFGAFIISLALKTCGELALVVTCILYLLLISNAYSDYVENWILNTAVTLHTKLRSFYYNQSFKETAETSKNVNSISCNGMNNFSFHISLFILLLIITALNSMSGVAWIKDHSIVMRGGDPSLFPSLIVILSLSVLWLLKAPQKIPSFQFGYKAVSILLYISASGCIILCQEALYKLNYIISATFVIIVLQEILGRGWTTYNKIKNM</sequence>
<gene>
    <name evidence="12" type="primary">PGAP1</name>
</gene>
<comment type="subcellular location">
    <subcellularLocation>
        <location evidence="1">Endoplasmic reticulum membrane</location>
        <topology evidence="1">Multi-pass membrane protein</topology>
    </subcellularLocation>
</comment>
<dbReference type="InterPro" id="IPR012908">
    <property type="entry name" value="PGAP1-ab_dom-like"/>
</dbReference>
<keyword evidence="4 10" id="KW-0812">Transmembrane</keyword>
<feature type="transmembrane region" description="Helical" evidence="10">
    <location>
        <begin position="932"/>
        <end position="951"/>
    </location>
</feature>
<dbReference type="OrthoDB" id="348976at2759"/>
<feature type="transmembrane region" description="Helical" evidence="10">
    <location>
        <begin position="903"/>
        <end position="926"/>
    </location>
</feature>
<feature type="transmembrane region" description="Helical" evidence="10">
    <location>
        <begin position="698"/>
        <end position="731"/>
    </location>
</feature>
<dbReference type="EMBL" id="GAMC01005473">
    <property type="protein sequence ID" value="JAC01083.1"/>
    <property type="molecule type" value="mRNA"/>
</dbReference>
<name>W8BQ10_CERCA</name>
<dbReference type="GO" id="GO:0005789">
    <property type="term" value="C:endoplasmic reticulum membrane"/>
    <property type="evidence" value="ECO:0007669"/>
    <property type="project" value="UniProtKB-SubCell"/>
</dbReference>
<comment type="similarity">
    <text evidence="2 10">Belongs to the GPI inositol-deacylase family.</text>
</comment>
<dbReference type="Pfam" id="PF07819">
    <property type="entry name" value="PGAP1"/>
    <property type="match status" value="1"/>
</dbReference>